<evidence type="ECO:0000313" key="4">
    <source>
        <dbReference type="Proteomes" id="UP000672011"/>
    </source>
</evidence>
<dbReference type="Pfam" id="PF14542">
    <property type="entry name" value="Acetyltransf_CG"/>
    <property type="match status" value="1"/>
</dbReference>
<dbReference type="SUPFAM" id="SSF55729">
    <property type="entry name" value="Acyl-CoA N-acyltransferases (Nat)"/>
    <property type="match status" value="1"/>
</dbReference>
<reference evidence="4" key="2">
    <citation type="submission" date="2021-04" db="EMBL/GenBank/DDBJ databases">
        <title>Taxonomy of Flavobacteriaceae bacterium ZY171143.</title>
        <authorList>
            <person name="Li F."/>
        </authorList>
    </citation>
    <scope>NUCLEOTIDE SEQUENCE [LARGE SCALE GENOMIC DNA]</scope>
    <source>
        <strain evidence="4">ZY171143</strain>
    </source>
</reference>
<dbReference type="PANTHER" id="PTHR31435">
    <property type="entry name" value="PROTEIN NATD1"/>
    <property type="match status" value="1"/>
</dbReference>
<proteinExistence type="predicted"/>
<dbReference type="RefSeq" id="WP_230477653.1">
    <property type="nucleotide sequence ID" value="NZ_CP072842.1"/>
</dbReference>
<feature type="domain" description="N-acetyltransferase" evidence="2">
    <location>
        <begin position="6"/>
        <end position="93"/>
    </location>
</feature>
<reference evidence="3 4" key="1">
    <citation type="journal article" date="2021" name="Int. J. Syst. Evol. Microbiol.">
        <title>Faecalibacter bovis sp. nov., isolated from cow faeces.</title>
        <authorList>
            <person name="Li F."/>
            <person name="Zhao W."/>
            <person name="Hong Q."/>
            <person name="Shao Q."/>
            <person name="Song J."/>
            <person name="Yang S."/>
        </authorList>
    </citation>
    <scope>NUCLEOTIDE SEQUENCE [LARGE SCALE GENOMIC DNA]</scope>
    <source>
        <strain evidence="3 4">ZY171143</strain>
    </source>
</reference>
<dbReference type="InterPro" id="IPR016181">
    <property type="entry name" value="Acyl_CoA_acyltransferase"/>
</dbReference>
<dbReference type="PANTHER" id="PTHR31435:SF10">
    <property type="entry name" value="BSR4717 PROTEIN"/>
    <property type="match status" value="1"/>
</dbReference>
<evidence type="ECO:0000313" key="3">
    <source>
        <dbReference type="EMBL" id="QTV06869.1"/>
    </source>
</evidence>
<keyword evidence="4" id="KW-1185">Reference proteome</keyword>
<organism evidence="3 4">
    <name type="scientific">Faecalibacter bovis</name>
    <dbReference type="NCBI Taxonomy" id="2898187"/>
    <lineage>
        <taxon>Bacteria</taxon>
        <taxon>Pseudomonadati</taxon>
        <taxon>Bacteroidota</taxon>
        <taxon>Flavobacteriia</taxon>
        <taxon>Flavobacteriales</taxon>
        <taxon>Weeksellaceae</taxon>
        <taxon>Faecalibacter</taxon>
    </lineage>
</organism>
<dbReference type="PROSITE" id="PS51186">
    <property type="entry name" value="GNAT"/>
    <property type="match status" value="1"/>
</dbReference>
<gene>
    <name evidence="3" type="ORF">J9309_06035</name>
</gene>
<dbReference type="InterPro" id="IPR000182">
    <property type="entry name" value="GNAT_dom"/>
</dbReference>
<dbReference type="InterPro" id="IPR045057">
    <property type="entry name" value="Gcn5-rel_NAT"/>
</dbReference>
<evidence type="ECO:0000259" key="1">
    <source>
        <dbReference type="PROSITE" id="PS51186"/>
    </source>
</evidence>
<protein>
    <submittedName>
        <fullName evidence="3">N-acetyltransferase</fullName>
    </submittedName>
</protein>
<dbReference type="Gene3D" id="3.40.630.30">
    <property type="match status" value="1"/>
</dbReference>
<dbReference type="InterPro" id="IPR031165">
    <property type="entry name" value="GNAT_YJDJ"/>
</dbReference>
<feature type="domain" description="N-acetyltransferase" evidence="1">
    <location>
        <begin position="1"/>
        <end position="103"/>
    </location>
</feature>
<dbReference type="CDD" id="cd04301">
    <property type="entry name" value="NAT_SF"/>
    <property type="match status" value="1"/>
</dbReference>
<dbReference type="EMBL" id="CP072842">
    <property type="protein sequence ID" value="QTV06869.1"/>
    <property type="molecule type" value="Genomic_DNA"/>
</dbReference>
<dbReference type="PROSITE" id="PS51729">
    <property type="entry name" value="GNAT_YJDJ"/>
    <property type="match status" value="1"/>
</dbReference>
<sequence length="104" mass="12301">MEIIYTQTVNDGQFTIYEGDEIVGYIKYEWAKNGNINATGTFIDEKYRGQGLGENLMEELIELAEQNDVQIYPICPYVIHYFEKHPEFEYLLDEKYLESLKDEE</sequence>
<accession>A0ABX7XG52</accession>
<dbReference type="Proteomes" id="UP000672011">
    <property type="component" value="Chromosome"/>
</dbReference>
<name>A0ABX7XG52_9FLAO</name>
<evidence type="ECO:0000259" key="2">
    <source>
        <dbReference type="PROSITE" id="PS51729"/>
    </source>
</evidence>